<dbReference type="RefSeq" id="WP_168962344.1">
    <property type="nucleotide sequence ID" value="NZ_JABAEW010000014.1"/>
</dbReference>
<dbReference type="EMBL" id="JABAEW010000014">
    <property type="protein sequence ID" value="NMD86713.1"/>
    <property type="molecule type" value="Genomic_DNA"/>
</dbReference>
<dbReference type="Proteomes" id="UP000576225">
    <property type="component" value="Unassembled WGS sequence"/>
</dbReference>
<reference evidence="1 2" key="1">
    <citation type="submission" date="2020-04" db="EMBL/GenBank/DDBJ databases">
        <authorList>
            <person name="Hitch T.C.A."/>
            <person name="Wylensek D."/>
            <person name="Clavel T."/>
        </authorList>
    </citation>
    <scope>NUCLEOTIDE SEQUENCE [LARGE SCALE GENOMIC DNA]</scope>
    <source>
        <strain evidence="1 2">COR2-253-APC-1A</strain>
    </source>
</reference>
<evidence type="ECO:0008006" key="3">
    <source>
        <dbReference type="Google" id="ProtNLM"/>
    </source>
</evidence>
<dbReference type="InterPro" id="IPR036390">
    <property type="entry name" value="WH_DNA-bd_sf"/>
</dbReference>
<evidence type="ECO:0000313" key="1">
    <source>
        <dbReference type="EMBL" id="NMD86713.1"/>
    </source>
</evidence>
<dbReference type="SUPFAM" id="SSF46785">
    <property type="entry name" value="Winged helix' DNA-binding domain"/>
    <property type="match status" value="1"/>
</dbReference>
<dbReference type="Gene3D" id="1.10.10.10">
    <property type="entry name" value="Winged helix-like DNA-binding domain superfamily/Winged helix DNA-binding domain"/>
    <property type="match status" value="1"/>
</dbReference>
<comment type="caution">
    <text evidence="1">The sequence shown here is derived from an EMBL/GenBank/DDBJ whole genome shotgun (WGS) entry which is preliminary data.</text>
</comment>
<sequence>MRLIDELAGEFPTLDLAALRILLQIYETPGYSIKDLAEMLRMDHKTAQLKIALMCKGRKGRRSAAYGLIDDGRNLADRRKRSLSVTPHGAELAEKLMSLTRG</sequence>
<evidence type="ECO:0000313" key="2">
    <source>
        <dbReference type="Proteomes" id="UP000576225"/>
    </source>
</evidence>
<protein>
    <recommendedName>
        <fullName evidence="3">Winged helix DNA-binding protein</fullName>
    </recommendedName>
</protein>
<proteinExistence type="predicted"/>
<organism evidence="1 2">
    <name type="scientific">Victivallis vadensis</name>
    <dbReference type="NCBI Taxonomy" id="172901"/>
    <lineage>
        <taxon>Bacteria</taxon>
        <taxon>Pseudomonadati</taxon>
        <taxon>Lentisphaerota</taxon>
        <taxon>Lentisphaeria</taxon>
        <taxon>Victivallales</taxon>
        <taxon>Victivallaceae</taxon>
        <taxon>Victivallis</taxon>
    </lineage>
</organism>
<dbReference type="AlphaFoldDB" id="A0A848AWM7"/>
<dbReference type="InterPro" id="IPR036388">
    <property type="entry name" value="WH-like_DNA-bd_sf"/>
</dbReference>
<accession>A0A848AWM7</accession>
<name>A0A848AWM7_9BACT</name>
<gene>
    <name evidence="1" type="ORF">HF882_08970</name>
</gene>